<evidence type="ECO:0000313" key="5">
    <source>
        <dbReference type="Proteomes" id="UP000290289"/>
    </source>
</evidence>
<keyword evidence="2" id="KW-0560">Oxidoreductase</keyword>
<evidence type="ECO:0000259" key="3">
    <source>
        <dbReference type="Pfam" id="PF13460"/>
    </source>
</evidence>
<gene>
    <name evidence="4" type="ORF">DVH24_008218</name>
</gene>
<dbReference type="Proteomes" id="UP000290289">
    <property type="component" value="Chromosome 6"/>
</dbReference>
<dbReference type="InterPro" id="IPR050425">
    <property type="entry name" value="NAD(P)_dehydrat-like"/>
</dbReference>
<dbReference type="PANTHER" id="PTHR10366:SF809">
    <property type="entry name" value="ANTHOCYANIDIN REDUCTASE"/>
    <property type="match status" value="1"/>
</dbReference>
<comment type="caution">
    <text evidence="4">The sequence shown here is derived from an EMBL/GenBank/DDBJ whole genome shotgun (WGS) entry which is preliminary data.</text>
</comment>
<dbReference type="EMBL" id="RDQH01000332">
    <property type="protein sequence ID" value="RXH95718.1"/>
    <property type="molecule type" value="Genomic_DNA"/>
</dbReference>
<protein>
    <recommendedName>
        <fullName evidence="3">NAD(P)-binding domain-containing protein</fullName>
    </recommendedName>
</protein>
<dbReference type="InterPro" id="IPR036291">
    <property type="entry name" value="NAD(P)-bd_dom_sf"/>
</dbReference>
<sequence length="102" mass="11417">MDIIVDRWKIRYPVGASGFIASSLVNKLLQQGHTVHATLRNLDDASKVGLLKSLPNADTNLLLFQADLYDPLEFEPAMEGCEFVFHVATPMQHNNLSSQVRH</sequence>
<evidence type="ECO:0000256" key="1">
    <source>
        <dbReference type="ARBA" id="ARBA00022857"/>
    </source>
</evidence>
<evidence type="ECO:0000313" key="4">
    <source>
        <dbReference type="EMBL" id="RXH95718.1"/>
    </source>
</evidence>
<keyword evidence="5" id="KW-1185">Reference proteome</keyword>
<dbReference type="SUPFAM" id="SSF51735">
    <property type="entry name" value="NAD(P)-binding Rossmann-fold domains"/>
    <property type="match status" value="1"/>
</dbReference>
<dbReference type="Gene3D" id="3.40.50.720">
    <property type="entry name" value="NAD(P)-binding Rossmann-like Domain"/>
    <property type="match status" value="1"/>
</dbReference>
<feature type="domain" description="NAD(P)-binding" evidence="3">
    <location>
        <begin position="15"/>
        <end position="89"/>
    </location>
</feature>
<dbReference type="STRING" id="3750.A0A498JJ44"/>
<proteinExistence type="predicted"/>
<reference evidence="4 5" key="1">
    <citation type="submission" date="2018-10" db="EMBL/GenBank/DDBJ databases">
        <title>A high-quality apple genome assembly.</title>
        <authorList>
            <person name="Hu J."/>
        </authorList>
    </citation>
    <scope>NUCLEOTIDE SEQUENCE [LARGE SCALE GENOMIC DNA]</scope>
    <source>
        <strain evidence="5">cv. HFTH1</strain>
        <tissue evidence="4">Young leaf</tissue>
    </source>
</reference>
<keyword evidence="1" id="KW-0521">NADP</keyword>
<dbReference type="InterPro" id="IPR016040">
    <property type="entry name" value="NAD(P)-bd_dom"/>
</dbReference>
<name>A0A498JJ44_MALDO</name>
<dbReference type="PANTHER" id="PTHR10366">
    <property type="entry name" value="NAD DEPENDENT EPIMERASE/DEHYDRATASE"/>
    <property type="match status" value="1"/>
</dbReference>
<dbReference type="AlphaFoldDB" id="A0A498JJ44"/>
<dbReference type="GO" id="GO:0016616">
    <property type="term" value="F:oxidoreductase activity, acting on the CH-OH group of donors, NAD or NADP as acceptor"/>
    <property type="evidence" value="ECO:0007669"/>
    <property type="project" value="TreeGrafter"/>
</dbReference>
<dbReference type="Pfam" id="PF13460">
    <property type="entry name" value="NAD_binding_10"/>
    <property type="match status" value="1"/>
</dbReference>
<organism evidence="4 5">
    <name type="scientific">Malus domestica</name>
    <name type="common">Apple</name>
    <name type="synonym">Pyrus malus</name>
    <dbReference type="NCBI Taxonomy" id="3750"/>
    <lineage>
        <taxon>Eukaryota</taxon>
        <taxon>Viridiplantae</taxon>
        <taxon>Streptophyta</taxon>
        <taxon>Embryophyta</taxon>
        <taxon>Tracheophyta</taxon>
        <taxon>Spermatophyta</taxon>
        <taxon>Magnoliopsida</taxon>
        <taxon>eudicotyledons</taxon>
        <taxon>Gunneridae</taxon>
        <taxon>Pentapetalae</taxon>
        <taxon>rosids</taxon>
        <taxon>fabids</taxon>
        <taxon>Rosales</taxon>
        <taxon>Rosaceae</taxon>
        <taxon>Amygdaloideae</taxon>
        <taxon>Maleae</taxon>
        <taxon>Malus</taxon>
    </lineage>
</organism>
<accession>A0A498JJ44</accession>
<evidence type="ECO:0000256" key="2">
    <source>
        <dbReference type="ARBA" id="ARBA00023002"/>
    </source>
</evidence>